<dbReference type="EMBL" id="CALNXK010000083">
    <property type="protein sequence ID" value="CAH3148434.1"/>
    <property type="molecule type" value="Genomic_DNA"/>
</dbReference>
<gene>
    <name evidence="1" type="ORF">PLOB_00046607</name>
</gene>
<evidence type="ECO:0000313" key="1">
    <source>
        <dbReference type="EMBL" id="CAH3148434.1"/>
    </source>
</evidence>
<keyword evidence="2" id="KW-1185">Reference proteome</keyword>
<evidence type="ECO:0000313" key="2">
    <source>
        <dbReference type="Proteomes" id="UP001159405"/>
    </source>
</evidence>
<reference evidence="1 2" key="1">
    <citation type="submission" date="2022-05" db="EMBL/GenBank/DDBJ databases">
        <authorList>
            <consortium name="Genoscope - CEA"/>
            <person name="William W."/>
        </authorList>
    </citation>
    <scope>NUCLEOTIDE SEQUENCE [LARGE SCALE GENOMIC DNA]</scope>
</reference>
<protein>
    <submittedName>
        <fullName evidence="1">Uncharacterized protein</fullName>
    </submittedName>
</protein>
<organism evidence="1 2">
    <name type="scientific">Porites lobata</name>
    <dbReference type="NCBI Taxonomy" id="104759"/>
    <lineage>
        <taxon>Eukaryota</taxon>
        <taxon>Metazoa</taxon>
        <taxon>Cnidaria</taxon>
        <taxon>Anthozoa</taxon>
        <taxon>Hexacorallia</taxon>
        <taxon>Scleractinia</taxon>
        <taxon>Fungiina</taxon>
        <taxon>Poritidae</taxon>
        <taxon>Porites</taxon>
    </lineage>
</organism>
<sequence>MQRPYKAGEENATERNALPSSCLEVVRRTSKKVWPGGYNLVREILPIPSLITVNSYRQSQKSYRVVSPDNLKLFSQELTRRNCKGIGGIHWDEIYIKKGIKVCARTNELVGFEDLEIPENILEVINKDEKEPKKTNGYQIFQSSDCEDSLTDEAFTCNETDEELTETSSRPVAKIILLSSSGLL</sequence>
<comment type="caution">
    <text evidence="1">The sequence shown here is derived from an EMBL/GenBank/DDBJ whole genome shotgun (WGS) entry which is preliminary data.</text>
</comment>
<name>A0ABN8PQ03_9CNID</name>
<proteinExistence type="predicted"/>
<dbReference type="Proteomes" id="UP001159405">
    <property type="component" value="Unassembled WGS sequence"/>
</dbReference>
<accession>A0ABN8PQ03</accession>